<evidence type="ECO:0000256" key="3">
    <source>
        <dbReference type="ARBA" id="ARBA00022448"/>
    </source>
</evidence>
<feature type="transmembrane region" description="Helical" evidence="21">
    <location>
        <begin position="250"/>
        <end position="269"/>
    </location>
</feature>
<dbReference type="GO" id="GO:0007601">
    <property type="term" value="P:visual perception"/>
    <property type="evidence" value="ECO:0007669"/>
    <property type="project" value="UniProtKB-KW"/>
</dbReference>
<dbReference type="Gene3D" id="1.10.287.630">
    <property type="entry name" value="Helix hairpin bin"/>
    <property type="match status" value="1"/>
</dbReference>
<keyword evidence="7" id="KW-0547">Nucleotide-binding</keyword>
<comment type="catalytic activity">
    <reaction evidence="16">
        <text>Na(+)(in) = Na(+)(out)</text>
        <dbReference type="Rhea" id="RHEA:34963"/>
        <dbReference type="ChEBI" id="CHEBI:29101"/>
    </reaction>
</comment>
<sequence length="791" mass="90643">MFKPLKAKFNKVKPKEGGENEETNKTGIPAQPCMGQRECQAEKEHPKAKMSSASNEPSLPKRKDVIPGENFPTGWSLNPDPAHPQNPEESSRMTPMQKETNNWKKEAVNPEKKPHQNPIVSKYVETQLQDFAKRMQQRTAHYKKKLEEGDLSSPEASPKAAAPAVPPPPPKEDKAQGEEEHYCDMLCCKFRKFPLKEYLKEMKLPTSIDSQTDVSYILWLLLVTIAYNWNCWFIPIRLAFPYQTPNNMRYWLVIDIICDIIYLSDMMIIQPRVEFLKGGDKIIEPREMKEHYRTSAKFKLDLMSIIPFDVLYFIFGFNPVFRTNRTLKYTTFFEFNDLLESRMDKAYIYRIIRTTGYLLFILHINACIYYWASDYEGIGSSKWVYDGKGNRYLRCYYWAVRTLITIGGLPEPQNTFEIIFQLLNFFSGVFVFSSLIGQMRDIIGAATANQNHFRACMDNAVSYMNMYSIPKVVQNRVRTWYEYTWASQRILDESEFLEHLPVRMQLAIAIDVNFNIMTKIDLFKGCDIQMIYDMLLKLKSSVYLPGDFVCKKGEIGREMYIIKQGEVQVLGGPDGDKVLVTLKAGAVFGEISLLAKGGGNHRTANVVAHGFANLFILDKKTLSEILVYYPDSEKLLMQKAKLLLKQKAKPTEAPHPLKGFALLFPSKEKTPKMLKALLGGSNKTNLAKLLRLKKEIAAQEKDKKTEGVEVHVNEAVEKQVEEAKDTLGNETEKPMDRLKCKSRPVIEEKPQPIPKAVLPRGNAKKSFLITMTPSFNAEEEILTVEIKEKAQ</sequence>
<dbReference type="GO" id="GO:0005222">
    <property type="term" value="F:intracellularly cAMP-activated cation channel activity"/>
    <property type="evidence" value="ECO:0007669"/>
    <property type="project" value="TreeGrafter"/>
</dbReference>
<dbReference type="Gene3D" id="1.10.287.70">
    <property type="match status" value="1"/>
</dbReference>
<dbReference type="InterPro" id="IPR000595">
    <property type="entry name" value="cNMP-bd_dom"/>
</dbReference>
<dbReference type="GO" id="GO:0005223">
    <property type="term" value="F:intracellularly cGMP-activated cation channel activity"/>
    <property type="evidence" value="ECO:0007669"/>
    <property type="project" value="TreeGrafter"/>
</dbReference>
<dbReference type="AlphaFoldDB" id="A0A6P5J475"/>
<dbReference type="Gene3D" id="2.60.120.10">
    <property type="entry name" value="Jelly Rolls"/>
    <property type="match status" value="1"/>
</dbReference>
<evidence type="ECO:0000256" key="19">
    <source>
        <dbReference type="ARBA" id="ARBA00044691"/>
    </source>
</evidence>
<dbReference type="CTD" id="54714"/>
<keyword evidence="6 21" id="KW-0812">Transmembrane</keyword>
<feature type="transmembrane region" description="Helical" evidence="21">
    <location>
        <begin position="418"/>
        <end position="436"/>
    </location>
</feature>
<keyword evidence="3" id="KW-0813">Transport</keyword>
<dbReference type="PROSITE" id="PS00889">
    <property type="entry name" value="CNMP_BINDING_2"/>
    <property type="match status" value="1"/>
</dbReference>
<evidence type="ECO:0000256" key="9">
    <source>
        <dbReference type="ARBA" id="ARBA00022992"/>
    </source>
</evidence>
<dbReference type="GO" id="GO:0017071">
    <property type="term" value="C:intracellular cyclic nucleotide activated cation channel complex"/>
    <property type="evidence" value="ECO:0007669"/>
    <property type="project" value="TreeGrafter"/>
</dbReference>
<evidence type="ECO:0000256" key="12">
    <source>
        <dbReference type="ARBA" id="ARBA00023286"/>
    </source>
</evidence>
<evidence type="ECO:0000256" key="11">
    <source>
        <dbReference type="ARBA" id="ARBA00023136"/>
    </source>
</evidence>
<evidence type="ECO:0000256" key="16">
    <source>
        <dbReference type="ARBA" id="ARBA00036239"/>
    </source>
</evidence>
<feature type="region of interest" description="Disordered" evidence="20">
    <location>
        <begin position="146"/>
        <end position="176"/>
    </location>
</feature>
<evidence type="ECO:0000256" key="14">
    <source>
        <dbReference type="ARBA" id="ARBA00023305"/>
    </source>
</evidence>
<dbReference type="CDD" id="cd00038">
    <property type="entry name" value="CAP_ED"/>
    <property type="match status" value="1"/>
</dbReference>
<dbReference type="SUPFAM" id="SSF81324">
    <property type="entry name" value="Voltage-gated potassium channels"/>
    <property type="match status" value="1"/>
</dbReference>
<keyword evidence="13" id="KW-0407">Ion channel</keyword>
<evidence type="ECO:0000256" key="6">
    <source>
        <dbReference type="ARBA" id="ARBA00022692"/>
    </source>
</evidence>
<evidence type="ECO:0000256" key="20">
    <source>
        <dbReference type="SAM" id="MobiDB-lite"/>
    </source>
</evidence>
<name>A0A6P5J475_PHACI</name>
<dbReference type="SUPFAM" id="SSF51206">
    <property type="entry name" value="cAMP-binding domain-like"/>
    <property type="match status" value="1"/>
</dbReference>
<feature type="domain" description="Cyclic nucleotide-binding" evidence="22">
    <location>
        <begin position="522"/>
        <end position="626"/>
    </location>
</feature>
<proteinExistence type="predicted"/>
<dbReference type="InterPro" id="IPR050866">
    <property type="entry name" value="CNG_cation_channel"/>
</dbReference>
<dbReference type="GO" id="GO:0001750">
    <property type="term" value="C:photoreceptor outer segment"/>
    <property type="evidence" value="ECO:0007669"/>
    <property type="project" value="TreeGrafter"/>
</dbReference>
<dbReference type="Pfam" id="PF00027">
    <property type="entry name" value="cNMP_binding"/>
    <property type="match status" value="1"/>
</dbReference>
<evidence type="ECO:0000256" key="10">
    <source>
        <dbReference type="ARBA" id="ARBA00023065"/>
    </source>
</evidence>
<feature type="compositionally biased region" description="Basic residues" evidence="20">
    <location>
        <begin position="1"/>
        <end position="12"/>
    </location>
</feature>
<evidence type="ECO:0000256" key="7">
    <source>
        <dbReference type="ARBA" id="ARBA00022741"/>
    </source>
</evidence>
<dbReference type="PANTHER" id="PTHR45638">
    <property type="entry name" value="CYCLIC NUCLEOTIDE-GATED CATION CHANNEL SUBUNIT A"/>
    <property type="match status" value="1"/>
</dbReference>
<evidence type="ECO:0000313" key="23">
    <source>
        <dbReference type="Proteomes" id="UP000515140"/>
    </source>
</evidence>
<organism evidence="23 24">
    <name type="scientific">Phascolarctos cinereus</name>
    <name type="common">Koala</name>
    <dbReference type="NCBI Taxonomy" id="38626"/>
    <lineage>
        <taxon>Eukaryota</taxon>
        <taxon>Metazoa</taxon>
        <taxon>Chordata</taxon>
        <taxon>Craniata</taxon>
        <taxon>Vertebrata</taxon>
        <taxon>Euteleostomi</taxon>
        <taxon>Mammalia</taxon>
        <taxon>Metatheria</taxon>
        <taxon>Diprotodontia</taxon>
        <taxon>Phascolarctidae</taxon>
        <taxon>Phascolarctos</taxon>
    </lineage>
</organism>
<dbReference type="Proteomes" id="UP000515140">
    <property type="component" value="Unplaced"/>
</dbReference>
<evidence type="ECO:0000256" key="15">
    <source>
        <dbReference type="ARBA" id="ARBA00034430"/>
    </source>
</evidence>
<evidence type="ECO:0000256" key="17">
    <source>
        <dbReference type="ARBA" id="ARBA00044635"/>
    </source>
</evidence>
<accession>A0A6P5J475</accession>
<keyword evidence="14" id="KW-0844">Vision</keyword>
<keyword evidence="9" id="KW-0142">cGMP-binding</keyword>
<dbReference type="FunCoup" id="A0A6P5J475">
    <property type="interactions" value="305"/>
</dbReference>
<evidence type="ECO:0000256" key="8">
    <source>
        <dbReference type="ARBA" id="ARBA00022989"/>
    </source>
</evidence>
<comment type="catalytic activity">
    <reaction evidence="19">
        <text>Cs(+)(in) = Cs(+)(out)</text>
        <dbReference type="Rhea" id="RHEA:78555"/>
        <dbReference type="ChEBI" id="CHEBI:49547"/>
    </reaction>
</comment>
<dbReference type="KEGG" id="pcw:110196738"/>
<dbReference type="FunFam" id="1.10.287.70:FF:000072">
    <property type="entry name" value="Cyclic nucleotide gated channel beta 3"/>
    <property type="match status" value="1"/>
</dbReference>
<evidence type="ECO:0000256" key="18">
    <source>
        <dbReference type="ARBA" id="ARBA00044657"/>
    </source>
</evidence>
<feature type="transmembrane region" description="Helical" evidence="21">
    <location>
        <begin position="302"/>
        <end position="321"/>
    </location>
</feature>
<comment type="catalytic activity">
    <reaction evidence="15">
        <text>K(+)(in) = K(+)(out)</text>
        <dbReference type="Rhea" id="RHEA:29463"/>
        <dbReference type="ChEBI" id="CHEBI:29103"/>
    </reaction>
</comment>
<protein>
    <submittedName>
        <fullName evidence="24">Cyclic nucleotide-gated cation channel beta-3</fullName>
    </submittedName>
</protein>
<dbReference type="FunFam" id="1.10.287.630:FF:000001">
    <property type="entry name" value="Cyclic nucleotide-gated channel alpha 3"/>
    <property type="match status" value="1"/>
</dbReference>
<comment type="subcellular location">
    <subcellularLocation>
        <location evidence="2">Membrane</location>
        <topology evidence="2">Multi-pass membrane protein</topology>
    </subcellularLocation>
</comment>
<feature type="compositionally biased region" description="Basic and acidic residues" evidence="20">
    <location>
        <begin position="101"/>
        <end position="114"/>
    </location>
</feature>
<evidence type="ECO:0000256" key="2">
    <source>
        <dbReference type="ARBA" id="ARBA00004141"/>
    </source>
</evidence>
<dbReference type="RefSeq" id="XP_020825759.1">
    <property type="nucleotide sequence ID" value="XM_020970100.1"/>
</dbReference>
<dbReference type="GO" id="GO:0005886">
    <property type="term" value="C:plasma membrane"/>
    <property type="evidence" value="ECO:0007669"/>
    <property type="project" value="TreeGrafter"/>
</dbReference>
<keyword evidence="23" id="KW-1185">Reference proteome</keyword>
<comment type="catalytic activity">
    <reaction evidence="1">
        <text>NH4(+)(in) = NH4(+)(out)</text>
        <dbReference type="Rhea" id="RHEA:28747"/>
        <dbReference type="ChEBI" id="CHEBI:28938"/>
    </reaction>
</comment>
<dbReference type="PANTHER" id="PTHR45638:SF8">
    <property type="entry name" value="CYCLIC NUCLEOTIDE-GATED CATION CHANNEL BETA-3"/>
    <property type="match status" value="1"/>
</dbReference>
<feature type="compositionally biased region" description="Basic and acidic residues" evidence="20">
    <location>
        <begin position="13"/>
        <end position="24"/>
    </location>
</feature>
<evidence type="ECO:0000256" key="1">
    <source>
        <dbReference type="ARBA" id="ARBA00000309"/>
    </source>
</evidence>
<dbReference type="GO" id="GO:0030553">
    <property type="term" value="F:cGMP binding"/>
    <property type="evidence" value="ECO:0007669"/>
    <property type="project" value="UniProtKB-KW"/>
</dbReference>
<gene>
    <name evidence="24" type="primary">CNGB3</name>
</gene>
<reference evidence="24" key="1">
    <citation type="submission" date="2025-08" db="UniProtKB">
        <authorList>
            <consortium name="RefSeq"/>
        </authorList>
    </citation>
    <scope>IDENTIFICATION</scope>
    <source>
        <tissue evidence="24">Spleen</tissue>
    </source>
</reference>
<evidence type="ECO:0000313" key="24">
    <source>
        <dbReference type="RefSeq" id="XP_020825759.1"/>
    </source>
</evidence>
<feature type="compositionally biased region" description="Low complexity" evidence="20">
    <location>
        <begin position="152"/>
        <end position="163"/>
    </location>
</feature>
<keyword evidence="11 21" id="KW-0472">Membrane</keyword>
<evidence type="ECO:0000256" key="21">
    <source>
        <dbReference type="SAM" id="Phobius"/>
    </source>
</evidence>
<dbReference type="PROSITE" id="PS00888">
    <property type="entry name" value="CNMP_BINDING_1"/>
    <property type="match status" value="1"/>
</dbReference>
<feature type="transmembrane region" description="Helical" evidence="21">
    <location>
        <begin position="351"/>
        <end position="372"/>
    </location>
</feature>
<dbReference type="InterPro" id="IPR018490">
    <property type="entry name" value="cNMP-bd_dom_sf"/>
</dbReference>
<keyword evidence="4" id="KW-0140">cGMP</keyword>
<dbReference type="InterPro" id="IPR018488">
    <property type="entry name" value="cNMP-bd_CS"/>
</dbReference>
<comment type="catalytic activity">
    <reaction evidence="18">
        <text>Rb(+)(in) = Rb(+)(out)</text>
        <dbReference type="Rhea" id="RHEA:78547"/>
        <dbReference type="ChEBI" id="CHEBI:49847"/>
    </reaction>
</comment>
<dbReference type="PROSITE" id="PS50042">
    <property type="entry name" value="CNMP_BINDING_3"/>
    <property type="match status" value="1"/>
</dbReference>
<dbReference type="SMART" id="SM00100">
    <property type="entry name" value="cNMP"/>
    <property type="match status" value="1"/>
</dbReference>
<dbReference type="FunFam" id="2.60.120.10:FF:000020">
    <property type="entry name" value="Cyclic nucleotide-gated channel beta 3"/>
    <property type="match status" value="1"/>
</dbReference>
<evidence type="ECO:0000259" key="22">
    <source>
        <dbReference type="PROSITE" id="PS50042"/>
    </source>
</evidence>
<comment type="catalytic activity">
    <reaction evidence="17">
        <text>Li(+)(in) = Li(+)(out)</text>
        <dbReference type="Rhea" id="RHEA:78551"/>
        <dbReference type="ChEBI" id="CHEBI:49713"/>
    </reaction>
</comment>
<feature type="region of interest" description="Disordered" evidence="20">
    <location>
        <begin position="1"/>
        <end position="120"/>
    </location>
</feature>
<keyword evidence="8 21" id="KW-1133">Transmembrane helix</keyword>
<keyword evidence="12" id="KW-1071">Ligand-gated ion channel</keyword>
<dbReference type="InParanoid" id="A0A6P5J475"/>
<keyword evidence="5" id="KW-0716">Sensory transduction</keyword>
<evidence type="ECO:0000256" key="4">
    <source>
        <dbReference type="ARBA" id="ARBA00022535"/>
    </source>
</evidence>
<keyword evidence="10" id="KW-0406">Ion transport</keyword>
<dbReference type="GO" id="GO:0044877">
    <property type="term" value="F:protein-containing complex binding"/>
    <property type="evidence" value="ECO:0007669"/>
    <property type="project" value="TreeGrafter"/>
</dbReference>
<evidence type="ECO:0000256" key="5">
    <source>
        <dbReference type="ARBA" id="ARBA00022606"/>
    </source>
</evidence>
<evidence type="ECO:0000256" key="13">
    <source>
        <dbReference type="ARBA" id="ARBA00023303"/>
    </source>
</evidence>
<feature type="transmembrane region" description="Helical" evidence="21">
    <location>
        <begin position="216"/>
        <end position="238"/>
    </location>
</feature>
<dbReference type="Pfam" id="PF00520">
    <property type="entry name" value="Ion_trans"/>
    <property type="match status" value="1"/>
</dbReference>
<dbReference type="GeneID" id="110196738"/>
<dbReference type="InterPro" id="IPR005821">
    <property type="entry name" value="Ion_trans_dom"/>
</dbReference>
<dbReference type="InterPro" id="IPR014710">
    <property type="entry name" value="RmlC-like_jellyroll"/>
</dbReference>